<keyword evidence="3" id="KW-1185">Reference proteome</keyword>
<organism evidence="2 3">
    <name type="scientific">Allofranklinella schreckenbergeri</name>
    <dbReference type="NCBI Taxonomy" id="1076744"/>
    <lineage>
        <taxon>Bacteria</taxon>
        <taxon>Pseudomonadati</taxon>
        <taxon>Pseudomonadota</taxon>
        <taxon>Betaproteobacteria</taxon>
        <taxon>Burkholderiales</taxon>
        <taxon>Comamonadaceae</taxon>
        <taxon>Allofranklinella</taxon>
    </lineage>
</organism>
<dbReference type="Pfam" id="PF12697">
    <property type="entry name" value="Abhydrolase_6"/>
    <property type="match status" value="1"/>
</dbReference>
<dbReference type="PANTHER" id="PTHR43194:SF2">
    <property type="entry name" value="PEROXISOMAL MEMBRANE PROTEIN LPX1"/>
    <property type="match status" value="1"/>
</dbReference>
<dbReference type="PANTHER" id="PTHR43194">
    <property type="entry name" value="HYDROLASE ALPHA/BETA FOLD FAMILY"/>
    <property type="match status" value="1"/>
</dbReference>
<dbReference type="Gene3D" id="3.40.50.1820">
    <property type="entry name" value="alpha/beta hydrolase"/>
    <property type="match status" value="1"/>
</dbReference>
<dbReference type="Proteomes" id="UP000267035">
    <property type="component" value="Unassembled WGS sequence"/>
</dbReference>
<proteinExistence type="predicted"/>
<accession>A0A3M6Q3J9</accession>
<dbReference type="InterPro" id="IPR050228">
    <property type="entry name" value="Carboxylesterase_BioH"/>
</dbReference>
<comment type="caution">
    <text evidence="2">The sequence shown here is derived from an EMBL/GenBank/DDBJ whole genome shotgun (WGS) entry which is preliminary data.</text>
</comment>
<name>A0A3M6Q3J9_9BURK</name>
<dbReference type="AlphaFoldDB" id="A0A3M6Q3J9"/>
<protein>
    <submittedName>
        <fullName evidence="2">Alpha/beta hydrolase</fullName>
    </submittedName>
</protein>
<dbReference type="EMBL" id="RDQL01000015">
    <property type="protein sequence ID" value="RMW97536.1"/>
    <property type="molecule type" value="Genomic_DNA"/>
</dbReference>
<dbReference type="SUPFAM" id="SSF53474">
    <property type="entry name" value="alpha/beta-Hydrolases"/>
    <property type="match status" value="1"/>
</dbReference>
<dbReference type="GO" id="GO:0016787">
    <property type="term" value="F:hydrolase activity"/>
    <property type="evidence" value="ECO:0007669"/>
    <property type="project" value="UniProtKB-KW"/>
</dbReference>
<feature type="domain" description="AB hydrolase-1" evidence="1">
    <location>
        <begin position="70"/>
        <end position="320"/>
    </location>
</feature>
<keyword evidence="2" id="KW-0378">Hydrolase</keyword>
<reference evidence="2 3" key="1">
    <citation type="submission" date="2018-10" db="EMBL/GenBank/DDBJ databases">
        <title>Comamonadaceae CDC group NO-1 genome sequencing and assembly.</title>
        <authorList>
            <person name="Bernier A.-M."/>
            <person name="Bernard K."/>
        </authorList>
    </citation>
    <scope>NUCLEOTIDE SEQUENCE [LARGE SCALE GENOMIC DNA]</scope>
    <source>
        <strain evidence="2 3">NML161473</strain>
    </source>
</reference>
<dbReference type="InterPro" id="IPR000073">
    <property type="entry name" value="AB_hydrolase_1"/>
</dbReference>
<evidence type="ECO:0000313" key="2">
    <source>
        <dbReference type="EMBL" id="RMW97536.1"/>
    </source>
</evidence>
<evidence type="ECO:0000313" key="3">
    <source>
        <dbReference type="Proteomes" id="UP000267035"/>
    </source>
</evidence>
<sequence>MTATSPALPRLRYVHCPGASKNNPNGIGHAQTHRMAYWDWTNWAAAQAPESAPGNTPNNAPDAPDLGHLIVCVHGLTRNGRDFDALAARLARRARVVCPDVAGRGQSDWLADPAQYQVPQYVNDMLALLGQLVQEAAAAGQPITRLDWIGTSMGGLIGMGFVTLPGLPIPISRLVLNDVGPVLEWGAIERIGQYLGKPLEFAGEQEGAAYLRQIAAAFGPHTDAQWLALSRPQFRALDNGRLSLHYDPAIAHIFQTATAPTPAAQELMWSLYDAITAPTLLLRGQDSDLLSPATAQAMTARGPKAQLIEFPGVGHAPTLVQDEQIRAVEEFLFRPQN</sequence>
<gene>
    <name evidence="2" type="ORF">EBQ25_10010</name>
</gene>
<evidence type="ECO:0000259" key="1">
    <source>
        <dbReference type="Pfam" id="PF12697"/>
    </source>
</evidence>
<dbReference type="RefSeq" id="WP_122254413.1">
    <property type="nucleotide sequence ID" value="NZ_RDQL01000015.1"/>
</dbReference>
<dbReference type="InterPro" id="IPR029058">
    <property type="entry name" value="AB_hydrolase_fold"/>
</dbReference>